<dbReference type="AlphaFoldDB" id="A0AA38JSF4"/>
<dbReference type="GO" id="GO:0005634">
    <property type="term" value="C:nucleus"/>
    <property type="evidence" value="ECO:0007669"/>
    <property type="project" value="UniProtKB-SubCell"/>
</dbReference>
<protein>
    <submittedName>
        <fullName evidence="7">Ribonuclease H-like domain-containing protein</fullName>
    </submittedName>
</protein>
<reference evidence="7" key="1">
    <citation type="submission" date="2022-08" db="EMBL/GenBank/DDBJ databases">
        <authorList>
            <consortium name="DOE Joint Genome Institute"/>
            <person name="Min B."/>
            <person name="Sierra-Patev S."/>
            <person name="Naranjo-Ortiz M."/>
            <person name="Looney B."/>
            <person name="Konkel Z."/>
            <person name="Slot J.C."/>
            <person name="Sakamoto Y."/>
            <person name="Steenwyk J.L."/>
            <person name="Rokas A."/>
            <person name="Carro J."/>
            <person name="Camarero S."/>
            <person name="Ferreira P."/>
            <person name="Molpeceres G."/>
            <person name="Ruiz-duenas F.J."/>
            <person name="Serrano A."/>
            <person name="Henrissat B."/>
            <person name="Drula E."/>
            <person name="Hughes K.W."/>
            <person name="Mata J.L."/>
            <person name="Ishikawa N.K."/>
            <person name="Vargas-Isla R."/>
            <person name="Ushijima S."/>
            <person name="Smith C.A."/>
            <person name="Ahrendt S."/>
            <person name="Andreopoulos W."/>
            <person name="He G."/>
            <person name="LaButti K."/>
            <person name="Lipzen A."/>
            <person name="Ng V."/>
            <person name="Riley R."/>
            <person name="Sandor L."/>
            <person name="Barry K."/>
            <person name="Martinez A.T."/>
            <person name="Xiao Y."/>
            <person name="Gibbons J.G."/>
            <person name="Terashima K."/>
            <person name="Hibbett D.S."/>
            <person name="Grigoriev I.V."/>
        </authorList>
    </citation>
    <scope>NUCLEOTIDE SEQUENCE</scope>
    <source>
        <strain evidence="7">ET3784</strain>
    </source>
</reference>
<name>A0AA38JSF4_9AGAR</name>
<dbReference type="Proteomes" id="UP001176059">
    <property type="component" value="Unassembled WGS sequence"/>
</dbReference>
<dbReference type="EMBL" id="JANVFO010000010">
    <property type="protein sequence ID" value="KAJ3735145.1"/>
    <property type="molecule type" value="Genomic_DNA"/>
</dbReference>
<accession>A0AA38JSF4</accession>
<evidence type="ECO:0000256" key="4">
    <source>
        <dbReference type="ARBA" id="ARBA00022833"/>
    </source>
</evidence>
<evidence type="ECO:0000313" key="8">
    <source>
        <dbReference type="Proteomes" id="UP001176059"/>
    </source>
</evidence>
<comment type="subcellular location">
    <subcellularLocation>
        <location evidence="1">Nucleus</location>
    </subcellularLocation>
</comment>
<feature type="region of interest" description="Disordered" evidence="6">
    <location>
        <begin position="866"/>
        <end position="896"/>
    </location>
</feature>
<feature type="region of interest" description="Disordered" evidence="6">
    <location>
        <begin position="806"/>
        <end position="829"/>
    </location>
</feature>
<sequence>MTTKYKKDAIIEKWLDDILAGLERVFCTSNTPLPSLDSPSIIIEPDKLKRKPTHSKPEDSDTEREVLGTEQSTKKQKMMRKATIRAEVELEELIDKKNKTGQGRDRSTIISQLAIRCKDKVTGAAWWRCMGFKDFIEKEGQCDFKRSGNADQARILVHAKQCKHLPRSLKVLASDTAADGALGAKAKKDGSEQGGDAFTKSTACLVTPSSSQTKLTHDFTAQGKKDVANEINHRIMQLLCCDSIPLHVLDSPRWKNLIEYLCRNGPNRSYTPVSSTHMATSVIPNEASLVRKLTLEQLKNERNLTVTFDGGSIRKPQSIYTTHVTTEDRITYFWDGDEASDKSHNSEYVEQVIDQTVVAVGGPYKIAGVNSDNTGNVRKGRQDYTQAHSTVLNTRDSIHAFHNTIGEINKLPWIKPMITIAAKVIKYLRKSNLSSSALKKDAVESHEIERSKGLISIGKTRFATHYSSLASLEPHLRAIQRLVEDKKIDIKANKAIKSFFTSRGEVNSFETTMYQYLAIIGPIARSLWSLESTVANAADVYVFWLAIAATLKNLFLDKQAVSRLGLTQDQIQDIIRIVNKRYKDFIDDSPTDIYFSAFYLDPRFANSNILKTPTTGSTTTSFTIRIPVSSSPVMDDGVLHPKAFQRAKGFLKTVLRNEVAALSEYDDKALLHDLLQTRYHRKDELVKAFSSQLLTFGRNQFPFKSGCNKNANPLQWWKRLTHDENADVLATICVKVFAILPNSMPDERTVSEFTRQNSSLRGNQSVSTLVDIVQVGQWYKIHSPRIAGEPVKPRHRPVVRFLDMTKEMQKGGGADSGDDEYSSDEEDVPACSVKDWEVEDMAFDLDKDVDLAAPILCDLISEAGAPVDSQSNAQGKALSGTTVQSTSKPDVPNYDF</sequence>
<evidence type="ECO:0000256" key="6">
    <source>
        <dbReference type="SAM" id="MobiDB-lite"/>
    </source>
</evidence>
<keyword evidence="5" id="KW-0539">Nucleus</keyword>
<organism evidence="7 8">
    <name type="scientific">Lentinula guzmanii</name>
    <dbReference type="NCBI Taxonomy" id="2804957"/>
    <lineage>
        <taxon>Eukaryota</taxon>
        <taxon>Fungi</taxon>
        <taxon>Dikarya</taxon>
        <taxon>Basidiomycota</taxon>
        <taxon>Agaricomycotina</taxon>
        <taxon>Agaricomycetes</taxon>
        <taxon>Agaricomycetidae</taxon>
        <taxon>Agaricales</taxon>
        <taxon>Marasmiineae</taxon>
        <taxon>Omphalotaceae</taxon>
        <taxon>Lentinula</taxon>
    </lineage>
</organism>
<evidence type="ECO:0000256" key="1">
    <source>
        <dbReference type="ARBA" id="ARBA00004123"/>
    </source>
</evidence>
<feature type="compositionally biased region" description="Polar residues" evidence="6">
    <location>
        <begin position="868"/>
        <end position="888"/>
    </location>
</feature>
<evidence type="ECO:0000256" key="2">
    <source>
        <dbReference type="ARBA" id="ARBA00022723"/>
    </source>
</evidence>
<keyword evidence="3" id="KW-0863">Zinc-finger</keyword>
<gene>
    <name evidence="7" type="ORF">DFJ43DRAFT_1058437</name>
</gene>
<feature type="region of interest" description="Disordered" evidence="6">
    <location>
        <begin position="37"/>
        <end position="75"/>
    </location>
</feature>
<evidence type="ECO:0000256" key="3">
    <source>
        <dbReference type="ARBA" id="ARBA00022771"/>
    </source>
</evidence>
<keyword evidence="2" id="KW-0479">Metal-binding</keyword>
<keyword evidence="8" id="KW-1185">Reference proteome</keyword>
<comment type="caution">
    <text evidence="7">The sequence shown here is derived from an EMBL/GenBank/DDBJ whole genome shotgun (WGS) entry which is preliminary data.</text>
</comment>
<dbReference type="InterPro" id="IPR012337">
    <property type="entry name" value="RNaseH-like_sf"/>
</dbReference>
<keyword evidence="4" id="KW-0862">Zinc</keyword>
<evidence type="ECO:0000313" key="7">
    <source>
        <dbReference type="EMBL" id="KAJ3735145.1"/>
    </source>
</evidence>
<reference evidence="7" key="2">
    <citation type="journal article" date="2023" name="Proc. Natl. Acad. Sci. U.S.A.">
        <title>A global phylogenomic analysis of the shiitake genus Lentinula.</title>
        <authorList>
            <person name="Sierra-Patev S."/>
            <person name="Min B."/>
            <person name="Naranjo-Ortiz M."/>
            <person name="Looney B."/>
            <person name="Konkel Z."/>
            <person name="Slot J.C."/>
            <person name="Sakamoto Y."/>
            <person name="Steenwyk J.L."/>
            <person name="Rokas A."/>
            <person name="Carro J."/>
            <person name="Camarero S."/>
            <person name="Ferreira P."/>
            <person name="Molpeceres G."/>
            <person name="Ruiz-Duenas F.J."/>
            <person name="Serrano A."/>
            <person name="Henrissat B."/>
            <person name="Drula E."/>
            <person name="Hughes K.W."/>
            <person name="Mata J.L."/>
            <person name="Ishikawa N.K."/>
            <person name="Vargas-Isla R."/>
            <person name="Ushijima S."/>
            <person name="Smith C.A."/>
            <person name="Donoghue J."/>
            <person name="Ahrendt S."/>
            <person name="Andreopoulos W."/>
            <person name="He G."/>
            <person name="LaButti K."/>
            <person name="Lipzen A."/>
            <person name="Ng V."/>
            <person name="Riley R."/>
            <person name="Sandor L."/>
            <person name="Barry K."/>
            <person name="Martinez A.T."/>
            <person name="Xiao Y."/>
            <person name="Gibbons J.G."/>
            <person name="Terashima K."/>
            <person name="Grigoriev I.V."/>
            <person name="Hibbett D."/>
        </authorList>
    </citation>
    <scope>NUCLEOTIDE SEQUENCE</scope>
    <source>
        <strain evidence="7">ET3784</strain>
    </source>
</reference>
<proteinExistence type="predicted"/>
<dbReference type="PANTHER" id="PTHR46481:SF10">
    <property type="entry name" value="ZINC FINGER BED DOMAIN-CONTAINING PROTEIN 39"/>
    <property type="match status" value="1"/>
</dbReference>
<dbReference type="InterPro" id="IPR052035">
    <property type="entry name" value="ZnF_BED_domain_contain"/>
</dbReference>
<feature type="compositionally biased region" description="Basic and acidic residues" evidence="6">
    <location>
        <begin position="55"/>
        <end position="67"/>
    </location>
</feature>
<dbReference type="GO" id="GO:0008270">
    <property type="term" value="F:zinc ion binding"/>
    <property type="evidence" value="ECO:0007669"/>
    <property type="project" value="UniProtKB-KW"/>
</dbReference>
<dbReference type="SUPFAM" id="SSF53098">
    <property type="entry name" value="Ribonuclease H-like"/>
    <property type="match status" value="1"/>
</dbReference>
<evidence type="ECO:0000256" key="5">
    <source>
        <dbReference type="ARBA" id="ARBA00023242"/>
    </source>
</evidence>
<feature type="compositionally biased region" description="Acidic residues" evidence="6">
    <location>
        <begin position="816"/>
        <end position="828"/>
    </location>
</feature>
<dbReference type="PANTHER" id="PTHR46481">
    <property type="entry name" value="ZINC FINGER BED DOMAIN-CONTAINING PROTEIN 4"/>
    <property type="match status" value="1"/>
</dbReference>